<protein>
    <submittedName>
        <fullName evidence="1">Putative acetyl-CoA synthetase</fullName>
    </submittedName>
</protein>
<dbReference type="Gene3D" id="3.40.630.30">
    <property type="match status" value="1"/>
</dbReference>
<gene>
    <name evidence="1" type="ORF">TDIS_2146</name>
</gene>
<sequence length="50" mass="5970">MLSVARDMYLKRIRMHILKENEKMLTLAQKLGFKPVDLEEDIVRVEKILN</sequence>
<comment type="caution">
    <text evidence="1">The sequence shown here is derived from an EMBL/GenBank/DDBJ whole genome shotgun (WGS) entry which is preliminary data.</text>
</comment>
<evidence type="ECO:0000313" key="1">
    <source>
        <dbReference type="EMBL" id="OAQ19761.1"/>
    </source>
</evidence>
<dbReference type="InterPro" id="IPR016181">
    <property type="entry name" value="Acyl_CoA_acyltransferase"/>
</dbReference>
<evidence type="ECO:0000313" key="2">
    <source>
        <dbReference type="Proteomes" id="UP000078390"/>
    </source>
</evidence>
<dbReference type="Proteomes" id="UP000078390">
    <property type="component" value="Unassembled WGS sequence"/>
</dbReference>
<proteinExistence type="predicted"/>
<dbReference type="AlphaFoldDB" id="A0A179D1T9"/>
<reference evidence="1 2" key="1">
    <citation type="submission" date="2016-04" db="EMBL/GenBank/DDBJ databases">
        <title>Genome analysis of Thermosulfurimonas dismutans, the first thermophilic sulfur-disproportionating bacterium of the phylum Thermodesulfobacteria.</title>
        <authorList>
            <person name="Mardanov A.V."/>
            <person name="Beletsky A.V."/>
            <person name="Kadnikov V.V."/>
            <person name="Slobodkin A.I."/>
            <person name="Ravin N.V."/>
        </authorList>
    </citation>
    <scope>NUCLEOTIDE SEQUENCE [LARGE SCALE GENOMIC DNA]</scope>
    <source>
        <strain evidence="1 2">S95</strain>
    </source>
</reference>
<accession>A0A179D1T9</accession>
<organism evidence="1 2">
    <name type="scientific">Thermosulfurimonas dismutans</name>
    <dbReference type="NCBI Taxonomy" id="999894"/>
    <lineage>
        <taxon>Bacteria</taxon>
        <taxon>Pseudomonadati</taxon>
        <taxon>Thermodesulfobacteriota</taxon>
        <taxon>Thermodesulfobacteria</taxon>
        <taxon>Thermodesulfobacteriales</taxon>
        <taxon>Thermodesulfobacteriaceae</taxon>
        <taxon>Thermosulfurimonas</taxon>
    </lineage>
</organism>
<dbReference type="SUPFAM" id="SSF55729">
    <property type="entry name" value="Acyl-CoA N-acyltransferases (Nat)"/>
    <property type="match status" value="1"/>
</dbReference>
<name>A0A179D1T9_9BACT</name>
<dbReference type="EMBL" id="LWLG01000044">
    <property type="protein sequence ID" value="OAQ19761.1"/>
    <property type="molecule type" value="Genomic_DNA"/>
</dbReference>
<keyword evidence="2" id="KW-1185">Reference proteome</keyword>